<dbReference type="AlphaFoldDB" id="A0A8D1G2R6"/>
<proteinExistence type="predicted"/>
<evidence type="ECO:0000313" key="2">
    <source>
        <dbReference type="Proteomes" id="UP000694722"/>
    </source>
</evidence>
<dbReference type="Ensembl" id="ENSSSCT00040101092.1">
    <property type="protein sequence ID" value="ENSSSCP00040045508.1"/>
    <property type="gene ID" value="ENSSSCG00040073291.1"/>
</dbReference>
<protein>
    <submittedName>
        <fullName evidence="1">Uncharacterized protein</fullName>
    </submittedName>
</protein>
<sequence length="118" mass="12947">MAGRIGQRPDEGPAASWLETWQGLERFTGMATSWSPSPLPGNYTSRVWEYSSTIQSSDDLPAVQGSSSFSLKGYPSLIRSQSPKAQPQTWKSGKQTLLSHYRPFYVNKGNGIGSHEAP</sequence>
<reference evidence="1" key="1">
    <citation type="submission" date="2025-08" db="UniProtKB">
        <authorList>
            <consortium name="Ensembl"/>
        </authorList>
    </citation>
    <scope>IDENTIFICATION</scope>
</reference>
<evidence type="ECO:0000313" key="1">
    <source>
        <dbReference type="Ensembl" id="ENSSSCP00040045508.1"/>
    </source>
</evidence>
<organism evidence="1 2">
    <name type="scientific">Sus scrofa</name>
    <name type="common">Pig</name>
    <dbReference type="NCBI Taxonomy" id="9823"/>
    <lineage>
        <taxon>Eukaryota</taxon>
        <taxon>Metazoa</taxon>
        <taxon>Chordata</taxon>
        <taxon>Craniata</taxon>
        <taxon>Vertebrata</taxon>
        <taxon>Euteleostomi</taxon>
        <taxon>Mammalia</taxon>
        <taxon>Eutheria</taxon>
        <taxon>Laurasiatheria</taxon>
        <taxon>Artiodactyla</taxon>
        <taxon>Suina</taxon>
        <taxon>Suidae</taxon>
        <taxon>Sus</taxon>
    </lineage>
</organism>
<name>A0A8D1G2R6_PIG</name>
<accession>A0A8D1G2R6</accession>
<dbReference type="Proteomes" id="UP000694722">
    <property type="component" value="Unplaced"/>
</dbReference>